<keyword evidence="5 8" id="KW-1133">Transmembrane helix</keyword>
<dbReference type="GO" id="GO:0006629">
    <property type="term" value="P:lipid metabolic process"/>
    <property type="evidence" value="ECO:0007669"/>
    <property type="project" value="InterPro"/>
</dbReference>
<keyword evidence="6 8" id="KW-0472">Membrane</keyword>
<feature type="signal peptide" evidence="9">
    <location>
        <begin position="1"/>
        <end position="36"/>
    </location>
</feature>
<feature type="transmembrane region" description="Helical" evidence="8">
    <location>
        <begin position="624"/>
        <end position="643"/>
    </location>
</feature>
<dbReference type="Pfam" id="PF13813">
    <property type="entry name" value="MBOAT_2"/>
    <property type="match status" value="1"/>
</dbReference>
<proteinExistence type="inferred from homology"/>
<sequence>MPLLRNIHNRRTTRQRHINPHRILATSLLLPALTLADDEPISSTDQVSEPFVDQVTGLTMERFFGVRTSFTFALALPDTAPTNGTAGSFIGQLQFPLANGEGWGAAGLTGDMEGNFILAAWPDGKGGVMASFRQAIDEDNPAEVKGNFKVRPIPDGVSVNETSLLYTFLCENCLDSTLGLGPEAAVGDAVMGWALSERPPRGDPSNPGAFLGFHERGFGPFTARLAQAKTAGFDAVAAKALAPVGDSGSAVATVPSAFLDGGSDDEDSGDEGAGTGIGVGGGNDVDRKTTEYILRGFWGHFASAVLTDMDHADEYSFVGAVSVWGVLLLTFAATLVFVPKDGTLLRVGATIALACLQCAFYTAVVDTSITPAQKSDICLLSWGFFMNSTEQILISQIHTADLLTKREKDGHDYVGTTMLLFRGTRMYFNLRRVGVRGEISMKRRKTITRARLLCAKGAEVLAMYLIMDAAMSAPPPENHLITREKQTLSKLSTPSLEDLGFRLFGTLGYWLVTYVCNRLNHACAAVVSLSIGLSQPEDWPHLNGSISACYTVRGFWGKFWHQLYRKTFTGLGDFVPDRLLCLRRGTLLSRYTRLFLTFLASGLMHHCIGHLYSFAADERFASEWFYVLQAVGIAFEDAVQAMTAHIHIPISIRRVVGYLWVLMFLSWSTPICSYPSMRVGDIGQMVPFSVVDHFVKS</sequence>
<feature type="domain" description="Wax synthase" evidence="10">
    <location>
        <begin position="539"/>
        <end position="620"/>
    </location>
</feature>
<dbReference type="CDD" id="cd09630">
    <property type="entry name" value="CDH_like_cytochrome"/>
    <property type="match status" value="1"/>
</dbReference>
<feature type="region of interest" description="Disordered" evidence="7">
    <location>
        <begin position="261"/>
        <end position="281"/>
    </location>
</feature>
<feature type="compositionally biased region" description="Gly residues" evidence="7">
    <location>
        <begin position="271"/>
        <end position="281"/>
    </location>
</feature>
<dbReference type="PANTHER" id="PTHR31595:SF27">
    <property type="entry name" value="WAX SYNTHASE DOMAIN-CONTAINING PROTEIN-RELATED"/>
    <property type="match status" value="1"/>
</dbReference>
<dbReference type="GO" id="GO:0008374">
    <property type="term" value="F:O-acyltransferase activity"/>
    <property type="evidence" value="ECO:0007669"/>
    <property type="project" value="InterPro"/>
</dbReference>
<evidence type="ECO:0000256" key="3">
    <source>
        <dbReference type="ARBA" id="ARBA00022679"/>
    </source>
</evidence>
<evidence type="ECO:0000313" key="12">
    <source>
        <dbReference type="EMBL" id="VTT72531.1"/>
    </source>
</evidence>
<evidence type="ECO:0000256" key="9">
    <source>
        <dbReference type="SAM" id="SignalP"/>
    </source>
</evidence>
<dbReference type="EMBL" id="CABFJX010000346">
    <property type="protein sequence ID" value="VTT72531.1"/>
    <property type="molecule type" value="Genomic_DNA"/>
</dbReference>
<evidence type="ECO:0000256" key="7">
    <source>
        <dbReference type="SAM" id="MobiDB-lite"/>
    </source>
</evidence>
<evidence type="ECO:0000256" key="2">
    <source>
        <dbReference type="ARBA" id="ARBA00007282"/>
    </source>
</evidence>
<keyword evidence="4 8" id="KW-0812">Transmembrane</keyword>
<feature type="transmembrane region" description="Helical" evidence="8">
    <location>
        <begin position="655"/>
        <end position="677"/>
    </location>
</feature>
<dbReference type="Proteomes" id="UP000760494">
    <property type="component" value="Unassembled WGS sequence"/>
</dbReference>
<dbReference type="GO" id="GO:0016020">
    <property type="term" value="C:membrane"/>
    <property type="evidence" value="ECO:0007669"/>
    <property type="project" value="UniProtKB-SubCell"/>
</dbReference>
<feature type="transmembrane region" description="Helical" evidence="8">
    <location>
        <begin position="594"/>
        <end position="612"/>
    </location>
</feature>
<evidence type="ECO:0000256" key="8">
    <source>
        <dbReference type="SAM" id="Phobius"/>
    </source>
</evidence>
<reference evidence="12" key="1">
    <citation type="submission" date="2019-05" db="EMBL/GenBank/DDBJ databases">
        <authorList>
            <person name="Piombo E."/>
        </authorList>
    </citation>
    <scope>NUCLEOTIDE SEQUENCE</scope>
    <source>
        <strain evidence="12">C2S</strain>
    </source>
</reference>
<evidence type="ECO:0000256" key="5">
    <source>
        <dbReference type="ARBA" id="ARBA00022989"/>
    </source>
</evidence>
<dbReference type="Gene3D" id="2.60.40.1210">
    <property type="entry name" value="Cellobiose dehydrogenase, cytochrome domain"/>
    <property type="match status" value="1"/>
</dbReference>
<evidence type="ECO:0000259" key="10">
    <source>
        <dbReference type="Pfam" id="PF13813"/>
    </source>
</evidence>
<evidence type="ECO:0000259" key="11">
    <source>
        <dbReference type="Pfam" id="PF16010"/>
    </source>
</evidence>
<dbReference type="Pfam" id="PF16010">
    <property type="entry name" value="CDH-cyt"/>
    <property type="match status" value="1"/>
</dbReference>
<comment type="subcellular location">
    <subcellularLocation>
        <location evidence="1">Membrane</location>
        <topology evidence="1">Multi-pass membrane protein</topology>
    </subcellularLocation>
</comment>
<name>A0A9Q9RQP9_FUSFU</name>
<evidence type="ECO:0000313" key="13">
    <source>
        <dbReference type="Proteomes" id="UP000760494"/>
    </source>
</evidence>
<dbReference type="SUPFAM" id="SSF49344">
    <property type="entry name" value="CBD9-like"/>
    <property type="match status" value="1"/>
</dbReference>
<dbReference type="InterPro" id="IPR044851">
    <property type="entry name" value="Wax_synthase"/>
</dbReference>
<evidence type="ECO:0008006" key="14">
    <source>
        <dbReference type="Google" id="ProtNLM"/>
    </source>
</evidence>
<protein>
    <recommendedName>
        <fullName evidence="14">Wax synthase domain-containing protein</fullName>
    </recommendedName>
</protein>
<evidence type="ECO:0000256" key="4">
    <source>
        <dbReference type="ARBA" id="ARBA00022692"/>
    </source>
</evidence>
<feature type="transmembrane region" description="Helical" evidence="8">
    <location>
        <begin position="315"/>
        <end position="338"/>
    </location>
</feature>
<gene>
    <name evidence="12" type="ORF">C2S_8617</name>
</gene>
<dbReference type="AlphaFoldDB" id="A0A9Q9RQP9"/>
<keyword evidence="9" id="KW-0732">Signal</keyword>
<comment type="caution">
    <text evidence="12">The sequence shown here is derived from an EMBL/GenBank/DDBJ whole genome shotgun (WGS) entry which is preliminary data.</text>
</comment>
<accession>A0A9Q9RQP9</accession>
<comment type="similarity">
    <text evidence="2">Belongs to the wax synthase family.</text>
</comment>
<organism evidence="12 13">
    <name type="scientific">Fusarium fujikuroi</name>
    <name type="common">Bakanae and foot rot disease fungus</name>
    <name type="synonym">Gibberella fujikuroi</name>
    <dbReference type="NCBI Taxonomy" id="5127"/>
    <lineage>
        <taxon>Eukaryota</taxon>
        <taxon>Fungi</taxon>
        <taxon>Dikarya</taxon>
        <taxon>Ascomycota</taxon>
        <taxon>Pezizomycotina</taxon>
        <taxon>Sordariomycetes</taxon>
        <taxon>Hypocreomycetidae</taxon>
        <taxon>Hypocreales</taxon>
        <taxon>Nectriaceae</taxon>
        <taxon>Fusarium</taxon>
        <taxon>Fusarium fujikuroi species complex</taxon>
    </lineage>
</organism>
<feature type="domain" description="Cellobiose dehydrogenase-like cytochrome" evidence="11">
    <location>
        <begin position="51"/>
        <end position="234"/>
    </location>
</feature>
<dbReference type="PANTHER" id="PTHR31595">
    <property type="entry name" value="LONG-CHAIN-ALCOHOL O-FATTY-ACYLTRANSFERASE 3-RELATED"/>
    <property type="match status" value="1"/>
</dbReference>
<keyword evidence="3" id="KW-0808">Transferase</keyword>
<dbReference type="InterPro" id="IPR015920">
    <property type="entry name" value="Cellobiose_DH-like_cyt"/>
</dbReference>
<feature type="chain" id="PRO_5040271892" description="Wax synthase domain-containing protein" evidence="9">
    <location>
        <begin position="37"/>
        <end position="697"/>
    </location>
</feature>
<dbReference type="InterPro" id="IPR032805">
    <property type="entry name" value="Wax_synthase_dom"/>
</dbReference>
<evidence type="ECO:0000256" key="1">
    <source>
        <dbReference type="ARBA" id="ARBA00004141"/>
    </source>
</evidence>
<evidence type="ECO:0000256" key="6">
    <source>
        <dbReference type="ARBA" id="ARBA00023136"/>
    </source>
</evidence>